<dbReference type="GO" id="GO:0016491">
    <property type="term" value="F:oxidoreductase activity"/>
    <property type="evidence" value="ECO:0007669"/>
    <property type="project" value="InterPro"/>
</dbReference>
<sequence>MKKDVVIVGGGPAGIVTATTAKKTYPDKSIVVIRREREGVVPCGIPYIFHTLPTVDANAMPIKGAEDLGIDFIFDEVDEICTDSKMVKLSCGEFIEYEKLVIATGSQPIFPPIKGNKLPGVFTIAKDKEYLKSVCAVAKSAKK</sequence>
<dbReference type="Gene3D" id="3.50.50.60">
    <property type="entry name" value="FAD/NAD(P)-binding domain"/>
    <property type="match status" value="2"/>
</dbReference>
<feature type="domain" description="FAD/NAD(P)-binding" evidence="4">
    <location>
        <begin position="3"/>
        <end position="127"/>
    </location>
</feature>
<proteinExistence type="predicted"/>
<comment type="caution">
    <text evidence="5">The sequence shown here is derived from an EMBL/GenBank/DDBJ whole genome shotgun (WGS) entry which is preliminary data.</text>
</comment>
<dbReference type="PANTHER" id="PTHR43429">
    <property type="entry name" value="PYRIDINE NUCLEOTIDE-DISULFIDE OXIDOREDUCTASE DOMAIN-CONTAINING"/>
    <property type="match status" value="1"/>
</dbReference>
<keyword evidence="2" id="KW-0285">Flavoprotein</keyword>
<dbReference type="SUPFAM" id="SSF51905">
    <property type="entry name" value="FAD/NAD(P)-binding domain"/>
    <property type="match status" value="1"/>
</dbReference>
<evidence type="ECO:0000256" key="3">
    <source>
        <dbReference type="ARBA" id="ARBA00022827"/>
    </source>
</evidence>
<keyword evidence="3" id="KW-0274">FAD</keyword>
<dbReference type="AlphaFoldDB" id="A0A3D3TKL5"/>
<reference evidence="5 6" key="1">
    <citation type="journal article" date="2018" name="Nat. Biotechnol.">
        <title>A standardized bacterial taxonomy based on genome phylogeny substantially revises the tree of life.</title>
        <authorList>
            <person name="Parks D.H."/>
            <person name="Chuvochina M."/>
            <person name="Waite D.W."/>
            <person name="Rinke C."/>
            <person name="Skarshewski A."/>
            <person name="Chaumeil P.A."/>
            <person name="Hugenholtz P."/>
        </authorList>
    </citation>
    <scope>NUCLEOTIDE SEQUENCE [LARGE SCALE GENOMIC DNA]</scope>
    <source>
        <strain evidence="5">UBA9905</strain>
    </source>
</reference>
<evidence type="ECO:0000313" key="6">
    <source>
        <dbReference type="Proteomes" id="UP000264215"/>
    </source>
</evidence>
<dbReference type="Pfam" id="PF07992">
    <property type="entry name" value="Pyr_redox_2"/>
    <property type="match status" value="1"/>
</dbReference>
<evidence type="ECO:0000256" key="1">
    <source>
        <dbReference type="ARBA" id="ARBA00001974"/>
    </source>
</evidence>
<gene>
    <name evidence="5" type="ORF">DIT26_03745</name>
</gene>
<accession>A0A3D3TKL5</accession>
<dbReference type="PANTHER" id="PTHR43429:SF3">
    <property type="entry name" value="NITRITE REDUCTASE [NAD(P)H]"/>
    <property type="match status" value="1"/>
</dbReference>
<dbReference type="EMBL" id="DQBS01000093">
    <property type="protein sequence ID" value="HCO69688.1"/>
    <property type="molecule type" value="Genomic_DNA"/>
</dbReference>
<dbReference type="PRINTS" id="PR00368">
    <property type="entry name" value="FADPNR"/>
</dbReference>
<feature type="non-terminal residue" evidence="5">
    <location>
        <position position="143"/>
    </location>
</feature>
<evidence type="ECO:0000259" key="4">
    <source>
        <dbReference type="Pfam" id="PF07992"/>
    </source>
</evidence>
<dbReference type="Proteomes" id="UP000264215">
    <property type="component" value="Unassembled WGS sequence"/>
</dbReference>
<comment type="cofactor">
    <cofactor evidence="1">
        <name>FAD</name>
        <dbReference type="ChEBI" id="CHEBI:57692"/>
    </cofactor>
</comment>
<name>A0A3D3TKL5_9BACT</name>
<dbReference type="PRINTS" id="PR00469">
    <property type="entry name" value="PNDRDTASEII"/>
</dbReference>
<evidence type="ECO:0000313" key="5">
    <source>
        <dbReference type="EMBL" id="HCO69688.1"/>
    </source>
</evidence>
<evidence type="ECO:0000256" key="2">
    <source>
        <dbReference type="ARBA" id="ARBA00022630"/>
    </source>
</evidence>
<dbReference type="InterPro" id="IPR023753">
    <property type="entry name" value="FAD/NAD-binding_dom"/>
</dbReference>
<dbReference type="InterPro" id="IPR050260">
    <property type="entry name" value="FAD-bd_OxRdtase"/>
</dbReference>
<protein>
    <submittedName>
        <fullName evidence="5">Pyridine nucleotide-disulfide oxidoreductase</fullName>
    </submittedName>
</protein>
<dbReference type="InterPro" id="IPR036188">
    <property type="entry name" value="FAD/NAD-bd_sf"/>
</dbReference>
<organism evidence="5 6">
    <name type="scientific">Mesotoga infera</name>
    <dbReference type="NCBI Taxonomy" id="1236046"/>
    <lineage>
        <taxon>Bacteria</taxon>
        <taxon>Thermotogati</taxon>
        <taxon>Thermotogota</taxon>
        <taxon>Thermotogae</taxon>
        <taxon>Kosmotogales</taxon>
        <taxon>Kosmotogaceae</taxon>
        <taxon>Mesotoga</taxon>
    </lineage>
</organism>